<evidence type="ECO:0000259" key="2">
    <source>
        <dbReference type="Pfam" id="PF00561"/>
    </source>
</evidence>
<dbReference type="PANTHER" id="PTHR43722:SF1">
    <property type="entry name" value="PROLINE IMINOPEPTIDASE"/>
    <property type="match status" value="1"/>
</dbReference>
<sequence>MILTLASVCCRVGVVAALLVVAAGCSHSEGATQPVGAGEMTDTGASYVSSPCPTLMLPGEQEFTLGSDVVCGTLTVPENRSQPNGRTITLAIATLPAQSPEPDPEPMVYVNGGPGGSILPFGEQLRELGINRDRDVILVSQRGTLHADPQLTCPEFDEVTAEATGTSRLDPALAARSVDAVRECHDRFTADGIDLSAFNTIENAADFADLRRAMGIESWHVYGVSYGTDVVLQMMRDHPEGISSVVLDSVVPPQKNLLTNLWSSSAGGLNALFDACAAQPRCAAAYPGLAVEFSATVRRLAEDPLVVDLPATPDRAAQTVVLDGYKLANVAVLASMDPERYPGLPQLIHATARGEGRALAESLAQGMQVPDTYSHGLKLGVICGEFAPFTTREDIAAAGRAAFPGFPAAVLELQPQFGRPMDDCEVWDVSASDARFAEPVRSELSVLVMAGTFDAITQVSLADVVAETLPNSTVVRFPAIGHDVFEESECGREVMASFLRDPESVAVECVAQMTIPEFTS</sequence>
<dbReference type="InterPro" id="IPR000073">
    <property type="entry name" value="AB_hydrolase_1"/>
</dbReference>
<evidence type="ECO:0000256" key="1">
    <source>
        <dbReference type="SAM" id="SignalP"/>
    </source>
</evidence>
<dbReference type="GO" id="GO:0005737">
    <property type="term" value="C:cytoplasm"/>
    <property type="evidence" value="ECO:0007669"/>
    <property type="project" value="InterPro"/>
</dbReference>
<feature type="chain" id="PRO_5038436029" evidence="1">
    <location>
        <begin position="23"/>
        <end position="520"/>
    </location>
</feature>
<dbReference type="EMBL" id="PDCR01000041">
    <property type="protein sequence ID" value="PEG51877.1"/>
    <property type="molecule type" value="Genomic_DNA"/>
</dbReference>
<evidence type="ECO:0000313" key="4">
    <source>
        <dbReference type="EMBL" id="PEG51877.1"/>
    </source>
</evidence>
<dbReference type="AlphaFoldDB" id="A0A2A7NND3"/>
<dbReference type="PANTHER" id="PTHR43722">
    <property type="entry name" value="PROLINE IMINOPEPTIDASE"/>
    <property type="match status" value="1"/>
</dbReference>
<protein>
    <submittedName>
        <fullName evidence="4">Alpha/beta hydrolase</fullName>
    </submittedName>
</protein>
<dbReference type="Pfam" id="PF00561">
    <property type="entry name" value="Abhydrolase_1"/>
    <property type="match status" value="1"/>
</dbReference>
<dbReference type="GO" id="GO:0006508">
    <property type="term" value="P:proteolysis"/>
    <property type="evidence" value="ECO:0007669"/>
    <property type="project" value="InterPro"/>
</dbReference>
<dbReference type="Gene3D" id="3.40.50.1820">
    <property type="entry name" value="alpha/beta hydrolase"/>
    <property type="match status" value="1"/>
</dbReference>
<feature type="signal peptide" evidence="1">
    <location>
        <begin position="1"/>
        <end position="22"/>
    </location>
</feature>
<organism evidence="4 5">
    <name type="scientific">Mycolicibacterium diernhoferi</name>
    <dbReference type="NCBI Taxonomy" id="1801"/>
    <lineage>
        <taxon>Bacteria</taxon>
        <taxon>Bacillati</taxon>
        <taxon>Actinomycetota</taxon>
        <taxon>Actinomycetes</taxon>
        <taxon>Mycobacteriales</taxon>
        <taxon>Mycobacteriaceae</taxon>
        <taxon>Mycolicibacterium</taxon>
    </lineage>
</organism>
<accession>A0A2A7NND3</accession>
<dbReference type="Proteomes" id="UP000220340">
    <property type="component" value="Unassembled WGS sequence"/>
</dbReference>
<keyword evidence="4" id="KW-0378">Hydrolase</keyword>
<reference evidence="4 5" key="1">
    <citation type="submission" date="2017-10" db="EMBL/GenBank/DDBJ databases">
        <title>The new phylogeny of genus Mycobacterium.</title>
        <authorList>
            <person name="Tortoli E."/>
            <person name="Trovato A."/>
            <person name="Cirillo D.M."/>
        </authorList>
    </citation>
    <scope>NUCLEOTIDE SEQUENCE [LARGE SCALE GENOMIC DNA]</scope>
    <source>
        <strain evidence="4 5">IP141170001</strain>
    </source>
</reference>
<name>A0A2A7NND3_9MYCO</name>
<proteinExistence type="predicted"/>
<comment type="caution">
    <text evidence="4">The sequence shown here is derived from an EMBL/GenBank/DDBJ whole genome shotgun (WGS) entry which is preliminary data.</text>
</comment>
<feature type="domain" description="AB hydrolase-1" evidence="2">
    <location>
        <begin position="106"/>
        <end position="253"/>
    </location>
</feature>
<evidence type="ECO:0000259" key="3">
    <source>
        <dbReference type="Pfam" id="PF08386"/>
    </source>
</evidence>
<dbReference type="OrthoDB" id="9796770at2"/>
<gene>
    <name evidence="4" type="ORF">CRI78_24490</name>
</gene>
<dbReference type="InterPro" id="IPR029058">
    <property type="entry name" value="AB_hydrolase_fold"/>
</dbReference>
<keyword evidence="5" id="KW-1185">Reference proteome</keyword>
<dbReference type="SUPFAM" id="SSF53474">
    <property type="entry name" value="alpha/beta-Hydrolases"/>
    <property type="match status" value="1"/>
</dbReference>
<feature type="domain" description="Peptidase S33 tripeptidyl aminopeptidase-like C-terminal" evidence="3">
    <location>
        <begin position="421"/>
        <end position="503"/>
    </location>
</feature>
<dbReference type="Pfam" id="PF08386">
    <property type="entry name" value="Abhydrolase_4"/>
    <property type="match status" value="1"/>
</dbReference>
<dbReference type="InterPro" id="IPR013595">
    <property type="entry name" value="Pept_S33_TAP-like_C"/>
</dbReference>
<dbReference type="InterPro" id="IPR005944">
    <property type="entry name" value="Pro_iminopeptidase"/>
</dbReference>
<dbReference type="GO" id="GO:0004177">
    <property type="term" value="F:aminopeptidase activity"/>
    <property type="evidence" value="ECO:0007669"/>
    <property type="project" value="UniProtKB-EC"/>
</dbReference>
<keyword evidence="1" id="KW-0732">Signal</keyword>
<evidence type="ECO:0000313" key="5">
    <source>
        <dbReference type="Proteomes" id="UP000220340"/>
    </source>
</evidence>